<name>A0A4C1SQY8_EUMVA</name>
<accession>A0A4C1SQY8</accession>
<dbReference type="EMBL" id="BGZK01000014">
    <property type="protein sequence ID" value="GBP04569.1"/>
    <property type="molecule type" value="Genomic_DNA"/>
</dbReference>
<gene>
    <name evidence="1" type="ORF">EVAR_3924_1</name>
</gene>
<organism evidence="1 2">
    <name type="scientific">Eumeta variegata</name>
    <name type="common">Bagworm moth</name>
    <name type="synonym">Eumeta japonica</name>
    <dbReference type="NCBI Taxonomy" id="151549"/>
    <lineage>
        <taxon>Eukaryota</taxon>
        <taxon>Metazoa</taxon>
        <taxon>Ecdysozoa</taxon>
        <taxon>Arthropoda</taxon>
        <taxon>Hexapoda</taxon>
        <taxon>Insecta</taxon>
        <taxon>Pterygota</taxon>
        <taxon>Neoptera</taxon>
        <taxon>Endopterygota</taxon>
        <taxon>Lepidoptera</taxon>
        <taxon>Glossata</taxon>
        <taxon>Ditrysia</taxon>
        <taxon>Tineoidea</taxon>
        <taxon>Psychidae</taxon>
        <taxon>Oiketicinae</taxon>
        <taxon>Eumeta</taxon>
    </lineage>
</organism>
<evidence type="ECO:0000313" key="2">
    <source>
        <dbReference type="Proteomes" id="UP000299102"/>
    </source>
</evidence>
<dbReference type="AlphaFoldDB" id="A0A4C1SQY8"/>
<protein>
    <submittedName>
        <fullName evidence="1">Uncharacterized protein</fullName>
    </submittedName>
</protein>
<keyword evidence="2" id="KW-1185">Reference proteome</keyword>
<sequence length="171" mass="19200">MNTDVSSLGIPLMENHSKDSLYAAKVIKMVIMIITVRYEDTKNTEIRQGTKRLSKREKGAKGDFFANIVHEAYSDKMTTVKTAMVVFLANKTMTELSDSFPRGRASSFVLLRHMRAVTAVTALRADRRPPNDLPHNVFSITDVVVGDANEKYRSVNTWYVPIKLSAIFSKG</sequence>
<evidence type="ECO:0000313" key="1">
    <source>
        <dbReference type="EMBL" id="GBP04569.1"/>
    </source>
</evidence>
<comment type="caution">
    <text evidence="1">The sequence shown here is derived from an EMBL/GenBank/DDBJ whole genome shotgun (WGS) entry which is preliminary data.</text>
</comment>
<reference evidence="1 2" key="1">
    <citation type="journal article" date="2019" name="Commun. Biol.">
        <title>The bagworm genome reveals a unique fibroin gene that provides high tensile strength.</title>
        <authorList>
            <person name="Kono N."/>
            <person name="Nakamura H."/>
            <person name="Ohtoshi R."/>
            <person name="Tomita M."/>
            <person name="Numata K."/>
            <person name="Arakawa K."/>
        </authorList>
    </citation>
    <scope>NUCLEOTIDE SEQUENCE [LARGE SCALE GENOMIC DNA]</scope>
</reference>
<proteinExistence type="predicted"/>
<dbReference type="Proteomes" id="UP000299102">
    <property type="component" value="Unassembled WGS sequence"/>
</dbReference>